<evidence type="ECO:0000256" key="2">
    <source>
        <dbReference type="ARBA" id="ARBA00009012"/>
    </source>
</evidence>
<feature type="transmembrane region" description="Helical" evidence="6">
    <location>
        <begin position="82"/>
        <end position="100"/>
    </location>
</feature>
<dbReference type="PANTHER" id="PTHR13353:SF5">
    <property type="entry name" value="TRANSMEMBRANE PROTEIN 19"/>
    <property type="match status" value="1"/>
</dbReference>
<comment type="similarity">
    <text evidence="2">Belongs to the TMEM19 family.</text>
</comment>
<sequence length="264" mass="28350">MEIIIGLISSTIIALVAYKKKSLNKSGMIAAIILGTAIFSLGGSIPFTLMLVFFISSSIISKIGKNKKKGLDKIHEKSDARDFVQVIANGGVAVICLFLFQKTKDIRFFIASAVSFAAANSDTWASEIGVLSKGKTISIITGKKIEKGVSGGISLLGTVSAFLGATVIGIAYTTIYILLVGYDKKSLIILFIIIILGFLGSIVDSILGITIQGQYIDDIEGNITEKKFNGRKENRLISGFRFINNDVVNILSNFIVTTLSILIL</sequence>
<comment type="subcellular location">
    <subcellularLocation>
        <location evidence="1">Membrane</location>
        <topology evidence="1">Multi-pass membrane protein</topology>
    </subcellularLocation>
</comment>
<dbReference type="AlphaFoldDB" id="A0A174DVE8"/>
<dbReference type="GO" id="GO:0016020">
    <property type="term" value="C:membrane"/>
    <property type="evidence" value="ECO:0007669"/>
    <property type="project" value="UniProtKB-SubCell"/>
</dbReference>
<evidence type="ECO:0000313" key="8">
    <source>
        <dbReference type="Proteomes" id="UP000095594"/>
    </source>
</evidence>
<dbReference type="RefSeq" id="WP_055264869.1">
    <property type="nucleotide sequence ID" value="NZ_CABIXQ010000007.1"/>
</dbReference>
<keyword evidence="4 6" id="KW-1133">Transmembrane helix</keyword>
<keyword evidence="5 6" id="KW-0472">Membrane</keyword>
<protein>
    <submittedName>
        <fullName evidence="7">Integral membrane protein DUF92</fullName>
    </submittedName>
</protein>
<evidence type="ECO:0000256" key="3">
    <source>
        <dbReference type="ARBA" id="ARBA00022692"/>
    </source>
</evidence>
<dbReference type="PANTHER" id="PTHR13353">
    <property type="entry name" value="TRANSMEMBRANE PROTEIN 19"/>
    <property type="match status" value="1"/>
</dbReference>
<dbReference type="InterPro" id="IPR002794">
    <property type="entry name" value="DUF92_TMEM19"/>
</dbReference>
<feature type="transmembrane region" description="Helical" evidence="6">
    <location>
        <begin position="187"/>
        <end position="207"/>
    </location>
</feature>
<dbReference type="OrthoDB" id="9808500at2"/>
<evidence type="ECO:0000256" key="5">
    <source>
        <dbReference type="ARBA" id="ARBA00023136"/>
    </source>
</evidence>
<dbReference type="Proteomes" id="UP000095594">
    <property type="component" value="Unassembled WGS sequence"/>
</dbReference>
<name>A0A174DVE8_9CLOT</name>
<evidence type="ECO:0000256" key="4">
    <source>
        <dbReference type="ARBA" id="ARBA00022989"/>
    </source>
</evidence>
<keyword evidence="3 6" id="KW-0812">Transmembrane</keyword>
<evidence type="ECO:0000313" key="7">
    <source>
        <dbReference type="EMBL" id="CUO29453.1"/>
    </source>
</evidence>
<evidence type="ECO:0000256" key="1">
    <source>
        <dbReference type="ARBA" id="ARBA00004141"/>
    </source>
</evidence>
<feature type="transmembrane region" description="Helical" evidence="6">
    <location>
        <begin position="29"/>
        <end position="61"/>
    </location>
</feature>
<feature type="transmembrane region" description="Helical" evidence="6">
    <location>
        <begin position="153"/>
        <end position="181"/>
    </location>
</feature>
<organism evidence="7 8">
    <name type="scientific">Clostridium disporicum</name>
    <dbReference type="NCBI Taxonomy" id="84024"/>
    <lineage>
        <taxon>Bacteria</taxon>
        <taxon>Bacillati</taxon>
        <taxon>Bacillota</taxon>
        <taxon>Clostridia</taxon>
        <taxon>Eubacteriales</taxon>
        <taxon>Clostridiaceae</taxon>
        <taxon>Clostridium</taxon>
    </lineage>
</organism>
<accession>A0A174DVE8</accession>
<evidence type="ECO:0000256" key="6">
    <source>
        <dbReference type="SAM" id="Phobius"/>
    </source>
</evidence>
<gene>
    <name evidence="7" type="ORF">ERS852471_01295</name>
</gene>
<reference evidence="7 8" key="1">
    <citation type="submission" date="2015-09" db="EMBL/GenBank/DDBJ databases">
        <authorList>
            <consortium name="Pathogen Informatics"/>
        </authorList>
    </citation>
    <scope>NUCLEOTIDE SEQUENCE [LARGE SCALE GENOMIC DNA]</scope>
    <source>
        <strain evidence="7 8">2789STDY5834856</strain>
    </source>
</reference>
<proteinExistence type="inferred from homology"/>
<dbReference type="Pfam" id="PF01940">
    <property type="entry name" value="DUF92"/>
    <property type="match status" value="1"/>
</dbReference>
<dbReference type="EMBL" id="CYZX01000007">
    <property type="protein sequence ID" value="CUO29453.1"/>
    <property type="molecule type" value="Genomic_DNA"/>
</dbReference>